<proteinExistence type="predicted"/>
<sequence>MWYQSWSLEVKDPSMTSTKVDLEKFNGKNDFNMWKVNMEAVLITHGLGDALLPITKKEGKDVSTSKTPEQMAEIDRKAKGTIILSLADSVIREVAKEPTVADLWAKLESIYMKKSLANRLYIKKRMFTLKMHEGSSLDEHLDEFNKVCDTLETIDAALEDEDKALLLISSLPKSYEHFIDALMYGRQTLSLDEVKSALSTKELQGKQESLGNSSAVVEEEGYESAGVCVATESTDKGKWVLDSGCTFHMCPYKNYLTEYHDLDGGRVMMGNNAMCKIISIGNIRLKLHDETIRELKQVRFVPELKRNLISLGMLDQMGYSVKIEYGEMMIIKGTEIIMKGLRKNGVFVLDGKVVTGEVGVSVDANTDKTRLWHLRLGHIGVRGLKELDKQGLLEGDKISDLEFCESCVLGKTTRASFNRSIHKSNDKLEYVHSDLWGPSQQVSLGGNSYFLSIIDDYSRRVWVYTLKSKDQVFEKFFEWKNLVENQCGKNVKKLRTDNGLEFCNQKFDSFCAKEGIARHKTVRLTPQQNGLAERMNRTLMERVRSMLVQSKLPKTLWAEILLTACHLVNLSPSTAIEFKTPYERWTGQPANYGNLRAFGCPAYAHTSQGKLAPRALKGLFIGYPEGVKGYKIWCTDLSPPRCIISRDVTFNEKELLNQKSAQQPTKEDTETGKKQQFEVELSRSDNSLEAEDSGGVIDSSRDPELPQQEQESQGHEQGYQLTRDRAKRQIKQTRRYGYADLISYALAAAHQIDEDEPKIYKEAVQNKFSKEWQQAMDEEILSLYKNNTWELVKKLDKRRVVDCKWIFKVKDGLTGDEPKRFKARLVAKGYTQKEGVDFNEVFSPVVRHASIRVILALTAVQDIELDQLDVKTAFLHGRLQEEIFMTQPEGYVDSMKPRHVCLLKKSLYGLKQSPRQWYLRFDEFMITNGLMRCNYDCCVYFKLLEDDLYIYLLLNVDDMLIACKRRDEIEKLKVMLNSEFDMKDLGTAKKILGVEIKRNRTKGEIFLSQERYLTKVLETYKMLDSKPVLTPLAAHFKLSNQLCPKTDEEKLDMKNVPYANVVGCLMYAMVLTRPDLSHSVSVVSRYMAQPVREHWRAVRWIMRYLNGSLSHGLHVVALSTTEAVKEALWLQGLLGELGVRQKSVTIHCDSSSAIHLCKNPAHHERTKHIDIKLHFIINEVSKGAVKMAKVHTDENPADMLTKAVPSAKFNICLDLAGLSSL</sequence>
<keyword evidence="2" id="KW-1185">Reference proteome</keyword>
<comment type="caution">
    <text evidence="1">The sequence shown here is derived from an EMBL/GenBank/DDBJ whole genome shotgun (WGS) entry which is preliminary data.</text>
</comment>
<protein>
    <submittedName>
        <fullName evidence="1">Integrase catalytic domain-containing protein</fullName>
    </submittedName>
</protein>
<gene>
    <name evidence="1" type="ORF">KPL71_022574</name>
</gene>
<reference evidence="2" key="1">
    <citation type="journal article" date="2023" name="Hortic. Res.">
        <title>A chromosome-level phased genome enabling allele-level studies in sweet orange: a case study on citrus Huanglongbing tolerance.</title>
        <authorList>
            <person name="Wu B."/>
            <person name="Yu Q."/>
            <person name="Deng Z."/>
            <person name="Duan Y."/>
            <person name="Luo F."/>
            <person name="Gmitter F. Jr."/>
        </authorList>
    </citation>
    <scope>NUCLEOTIDE SEQUENCE [LARGE SCALE GENOMIC DNA]</scope>
    <source>
        <strain evidence="2">cv. Valencia</strain>
    </source>
</reference>
<evidence type="ECO:0000313" key="1">
    <source>
        <dbReference type="EMBL" id="KAH9694912.1"/>
    </source>
</evidence>
<accession>A0ACB8ICZ5</accession>
<dbReference type="EMBL" id="CM039177">
    <property type="protein sequence ID" value="KAH9694912.1"/>
    <property type="molecule type" value="Genomic_DNA"/>
</dbReference>
<evidence type="ECO:0000313" key="2">
    <source>
        <dbReference type="Proteomes" id="UP000829398"/>
    </source>
</evidence>
<name>A0ACB8ICZ5_CITSI</name>
<organism evidence="1 2">
    <name type="scientific">Citrus sinensis</name>
    <name type="common">Sweet orange</name>
    <name type="synonym">Citrus aurantium var. sinensis</name>
    <dbReference type="NCBI Taxonomy" id="2711"/>
    <lineage>
        <taxon>Eukaryota</taxon>
        <taxon>Viridiplantae</taxon>
        <taxon>Streptophyta</taxon>
        <taxon>Embryophyta</taxon>
        <taxon>Tracheophyta</taxon>
        <taxon>Spermatophyta</taxon>
        <taxon>Magnoliopsida</taxon>
        <taxon>eudicotyledons</taxon>
        <taxon>Gunneridae</taxon>
        <taxon>Pentapetalae</taxon>
        <taxon>rosids</taxon>
        <taxon>malvids</taxon>
        <taxon>Sapindales</taxon>
        <taxon>Rutaceae</taxon>
        <taxon>Aurantioideae</taxon>
        <taxon>Citrus</taxon>
    </lineage>
</organism>
<dbReference type="Proteomes" id="UP000829398">
    <property type="component" value="Chromosome 8"/>
</dbReference>